<comment type="caution">
    <text evidence="2">The sequence shown here is derived from an EMBL/GenBank/DDBJ whole genome shotgun (WGS) entry which is preliminary data.</text>
</comment>
<dbReference type="Gene3D" id="3.40.50.150">
    <property type="entry name" value="Vaccinia Virus protein VP39"/>
    <property type="match status" value="1"/>
</dbReference>
<dbReference type="InterPro" id="IPR029063">
    <property type="entry name" value="SAM-dependent_MTases_sf"/>
</dbReference>
<keyword evidence="3" id="KW-1185">Reference proteome</keyword>
<dbReference type="InterPro" id="IPR013216">
    <property type="entry name" value="Methyltransf_11"/>
</dbReference>
<evidence type="ECO:0000313" key="2">
    <source>
        <dbReference type="EMBL" id="MXN65140.1"/>
    </source>
</evidence>
<dbReference type="RefSeq" id="WP_160775354.1">
    <property type="nucleotide sequence ID" value="NZ_WUMV01000003.1"/>
</dbReference>
<evidence type="ECO:0000313" key="3">
    <source>
        <dbReference type="Proteomes" id="UP000433101"/>
    </source>
</evidence>
<dbReference type="PANTHER" id="PTHR43861">
    <property type="entry name" value="TRANS-ACONITATE 2-METHYLTRANSFERASE-RELATED"/>
    <property type="match status" value="1"/>
</dbReference>
<sequence>MLTFDAQTARILDDAYQGSDIVKRRMANFDALGLRAGDRVLDLGCGTGLMTLELSRGVGEDGRVIAIDPSAEMREYANSRCSARENIEIHEGWANDLPLADECIDKVAAVQVFEYVEDIPGALREIHRVLARGGRLVIGDMHWDTMAMFTDDRPRMGLMRSIWDRHMVERRVPAVLPAMMEDAGFVVEEIRPLTYVDRTLRPDGLAHMMIVLMKNYTIQKELLDSAIVEAWADEQFELARTGRFFFTISHFVVAARKR</sequence>
<name>A0A7X3LU69_9HYPH</name>
<keyword evidence="2" id="KW-0489">Methyltransferase</keyword>
<organism evidence="2 3">
    <name type="scientific">Stappia sediminis</name>
    <dbReference type="NCBI Taxonomy" id="2692190"/>
    <lineage>
        <taxon>Bacteria</taxon>
        <taxon>Pseudomonadati</taxon>
        <taxon>Pseudomonadota</taxon>
        <taxon>Alphaproteobacteria</taxon>
        <taxon>Hyphomicrobiales</taxon>
        <taxon>Stappiaceae</taxon>
        <taxon>Stappia</taxon>
    </lineage>
</organism>
<evidence type="ECO:0000259" key="1">
    <source>
        <dbReference type="Pfam" id="PF08241"/>
    </source>
</evidence>
<dbReference type="EMBL" id="WUMV01000003">
    <property type="protein sequence ID" value="MXN65140.1"/>
    <property type="molecule type" value="Genomic_DNA"/>
</dbReference>
<keyword evidence="2" id="KW-0808">Transferase</keyword>
<dbReference type="Pfam" id="PF08241">
    <property type="entry name" value="Methyltransf_11"/>
    <property type="match status" value="1"/>
</dbReference>
<proteinExistence type="predicted"/>
<dbReference type="SUPFAM" id="SSF53335">
    <property type="entry name" value="S-adenosyl-L-methionine-dependent methyltransferases"/>
    <property type="match status" value="1"/>
</dbReference>
<dbReference type="CDD" id="cd02440">
    <property type="entry name" value="AdoMet_MTases"/>
    <property type="match status" value="1"/>
</dbReference>
<protein>
    <submittedName>
        <fullName evidence="2">Methyltransferase domain-containing protein</fullName>
    </submittedName>
</protein>
<gene>
    <name evidence="2" type="ORF">GR183_09490</name>
</gene>
<dbReference type="GO" id="GO:0008757">
    <property type="term" value="F:S-adenosylmethionine-dependent methyltransferase activity"/>
    <property type="evidence" value="ECO:0007669"/>
    <property type="project" value="InterPro"/>
</dbReference>
<dbReference type="Proteomes" id="UP000433101">
    <property type="component" value="Unassembled WGS sequence"/>
</dbReference>
<accession>A0A7X3LU69</accession>
<dbReference type="AlphaFoldDB" id="A0A7X3LU69"/>
<reference evidence="2 3" key="1">
    <citation type="submission" date="2019-12" db="EMBL/GenBank/DDBJ databases">
        <authorList>
            <person name="Li M."/>
        </authorList>
    </citation>
    <scope>NUCLEOTIDE SEQUENCE [LARGE SCALE GENOMIC DNA]</scope>
    <source>
        <strain evidence="2 3">GBMRC 2046</strain>
    </source>
</reference>
<feature type="domain" description="Methyltransferase type 11" evidence="1">
    <location>
        <begin position="41"/>
        <end position="138"/>
    </location>
</feature>
<dbReference type="GO" id="GO:0032259">
    <property type="term" value="P:methylation"/>
    <property type="evidence" value="ECO:0007669"/>
    <property type="project" value="UniProtKB-KW"/>
</dbReference>